<protein>
    <recommendedName>
        <fullName evidence="2">argininosuccinate lyase</fullName>
        <ecNumber evidence="2">4.3.2.1</ecNumber>
    </recommendedName>
</protein>
<dbReference type="GO" id="GO:0046872">
    <property type="term" value="F:metal ion binding"/>
    <property type="evidence" value="ECO:0007669"/>
    <property type="project" value="InterPro"/>
</dbReference>
<proteinExistence type="predicted"/>
<dbReference type="Gene3D" id="3.30.470.20">
    <property type="entry name" value="ATP-grasp fold, B domain"/>
    <property type="match status" value="1"/>
</dbReference>
<reference evidence="9" key="1">
    <citation type="submission" date="2016-10" db="EMBL/GenBank/DDBJ databases">
        <authorList>
            <person name="Varghese N."/>
            <person name="Submissions S."/>
        </authorList>
    </citation>
    <scope>NUCLEOTIDE SEQUENCE [LARGE SCALE GENOMIC DNA]</scope>
    <source>
        <strain evidence="9">SP</strain>
    </source>
</reference>
<dbReference type="InterPro" id="IPR024083">
    <property type="entry name" value="Fumarase/histidase_N"/>
</dbReference>
<dbReference type="GO" id="GO:0005829">
    <property type="term" value="C:cytosol"/>
    <property type="evidence" value="ECO:0007669"/>
    <property type="project" value="TreeGrafter"/>
</dbReference>
<dbReference type="InterPro" id="IPR020557">
    <property type="entry name" value="Fumarate_lyase_CS"/>
</dbReference>
<dbReference type="PROSITE" id="PS50975">
    <property type="entry name" value="ATP_GRASP"/>
    <property type="match status" value="1"/>
</dbReference>
<dbReference type="AlphaFoldDB" id="A0A1H3LBN8"/>
<dbReference type="Proteomes" id="UP000198935">
    <property type="component" value="Unassembled WGS sequence"/>
</dbReference>
<dbReference type="InterPro" id="IPR013815">
    <property type="entry name" value="ATP_grasp_subdomain_1"/>
</dbReference>
<dbReference type="InterPro" id="IPR008948">
    <property type="entry name" value="L-Aspartase-like"/>
</dbReference>
<dbReference type="OrthoDB" id="9803907at2"/>
<dbReference type="UniPathway" id="UPA00068">
    <property type="reaction ID" value="UER00114"/>
</dbReference>
<sequence>MESIAFIESNTTGTGELFIMQALEQGLNVYFLSRDPFRYNFISKNNINFVKVNTDDKRELKNILQVMPNLRGIFSSSEYYIDIVNQLNEDLGFISNNTEAIKLCRDKYSLSSFLSNYDLAPKTYQLKKTKITRDFFQNNSTFVLKPIMGSGSVNVLMIRSYGEYLEKTSNLKMMDFILQEYIDGEEYSIEVVTVNNQHKILGITKKHIGDEPFFVEIGHDFPATTNLNLENKITLTVNKVLNLINYKNGPSHIEIKVNHEEDIKIIEINPRLAGGMIPIMIGRCTNIDLIKTILDLSINKTNEVEKTLNNYRILYRGAIRFKLASKSGIIEDINLGEANGNKNFSIIQLKEVGDNIELKGDFNDRLVCIITKNEQGLDEIDQITKDIKINICDTDTGEIGANILNNTGRIKSLLHPFIKKILSVEFDLASKEIQSLISIDETHIIMLSKQGVICKEKAGILLKEIQSLKENNYEAIRDLPKPRGLYLSYENLLINKLGEDIAGNLQLGRSRNDINATTNSLICRDLGLNLISVLNRFNSSLVLNSLIHKDLNFPIYSQYQTALAGSFGHYLMAIFESLHHETLNLIHVLKKVSSPLGAAAGGGTIVPTNQNITSVLLGFRNIYINSINAISNRDLNIDLNNITCNIAVKLSRCIQDLQVWSTREFDLIDFPDYLSGGSSAMPQKKNPYLLELLKSKIGYILTNKDHTYNAIFKTPLSNSFEVTNSSLKNSIDLMVDVIKVIEILSFIFNNLIINKYRSEEIIKINYTYLNEISEKLYLDEGIPFRSSHHFLGSLVGKGLNFTDVLESVNLRYGTAYTARNLKEELIKDFGMGPGERSMLNQINFSMNSILDVWKAQKDIRNKLQESVDIRNSYIKEIVTK</sequence>
<dbReference type="EMBL" id="FNPI01000002">
    <property type="protein sequence ID" value="SDY61275.1"/>
    <property type="molecule type" value="Genomic_DNA"/>
</dbReference>
<evidence type="ECO:0000256" key="1">
    <source>
        <dbReference type="ARBA" id="ARBA00004941"/>
    </source>
</evidence>
<dbReference type="PROSITE" id="PS00867">
    <property type="entry name" value="CPSASE_2"/>
    <property type="match status" value="1"/>
</dbReference>
<evidence type="ECO:0000313" key="8">
    <source>
        <dbReference type="EMBL" id="SDY61275.1"/>
    </source>
</evidence>
<gene>
    <name evidence="8" type="ORF">SAMN05421736_102412</name>
</gene>
<dbReference type="GO" id="GO:0042450">
    <property type="term" value="P:L-arginine biosynthetic process via ornithine"/>
    <property type="evidence" value="ECO:0007669"/>
    <property type="project" value="InterPro"/>
</dbReference>
<dbReference type="PANTHER" id="PTHR43814:SF1">
    <property type="entry name" value="ARGININOSUCCINATE LYASE"/>
    <property type="match status" value="1"/>
</dbReference>
<keyword evidence="6" id="KW-0547">Nucleotide-binding</keyword>
<dbReference type="Gene3D" id="1.20.200.10">
    <property type="entry name" value="Fumarase/aspartase (Central domain)"/>
    <property type="match status" value="1"/>
</dbReference>
<dbReference type="EC" id="4.3.2.1" evidence="2"/>
<keyword evidence="5 8" id="KW-0456">Lyase</keyword>
<dbReference type="InterPro" id="IPR000362">
    <property type="entry name" value="Fumarate_lyase_fam"/>
</dbReference>
<dbReference type="PRINTS" id="PR00145">
    <property type="entry name" value="ARGSUCLYASE"/>
</dbReference>
<feature type="domain" description="ATP-grasp" evidence="7">
    <location>
        <begin position="111"/>
        <end position="298"/>
    </location>
</feature>
<evidence type="ECO:0000259" key="7">
    <source>
        <dbReference type="PROSITE" id="PS50975"/>
    </source>
</evidence>
<evidence type="ECO:0000256" key="6">
    <source>
        <dbReference type="PROSITE-ProRule" id="PRU00409"/>
    </source>
</evidence>
<evidence type="ECO:0000256" key="4">
    <source>
        <dbReference type="ARBA" id="ARBA00022605"/>
    </source>
</evidence>
<dbReference type="NCBIfam" id="NF002563">
    <property type="entry name" value="PRK02186.1"/>
    <property type="match status" value="1"/>
</dbReference>
<dbReference type="SUPFAM" id="SSF56059">
    <property type="entry name" value="Glutathione synthetase ATP-binding domain-like"/>
    <property type="match status" value="1"/>
</dbReference>
<dbReference type="Pfam" id="PF00206">
    <property type="entry name" value="Lyase_1"/>
    <property type="match status" value="1"/>
</dbReference>
<dbReference type="PRINTS" id="PR00149">
    <property type="entry name" value="FUMRATELYASE"/>
</dbReference>
<dbReference type="STRING" id="1503961.SAMN05421736_102412"/>
<accession>A0A1H3LBN8</accession>
<keyword evidence="9" id="KW-1185">Reference proteome</keyword>
<organism evidence="8 9">
    <name type="scientific">Evansella caseinilytica</name>
    <dbReference type="NCBI Taxonomy" id="1503961"/>
    <lineage>
        <taxon>Bacteria</taxon>
        <taxon>Bacillati</taxon>
        <taxon>Bacillota</taxon>
        <taxon>Bacilli</taxon>
        <taxon>Bacillales</taxon>
        <taxon>Bacillaceae</taxon>
        <taxon>Evansella</taxon>
    </lineage>
</organism>
<dbReference type="Gene3D" id="3.30.1490.20">
    <property type="entry name" value="ATP-grasp fold, A domain"/>
    <property type="match status" value="1"/>
</dbReference>
<keyword evidence="3" id="KW-0055">Arginine biosynthesis</keyword>
<dbReference type="SUPFAM" id="SSF48557">
    <property type="entry name" value="L-aspartase-like"/>
    <property type="match status" value="1"/>
</dbReference>
<name>A0A1H3LBN8_9BACI</name>
<dbReference type="PANTHER" id="PTHR43814">
    <property type="entry name" value="ARGININOSUCCINATE LYASE"/>
    <property type="match status" value="1"/>
</dbReference>
<dbReference type="InterPro" id="IPR011761">
    <property type="entry name" value="ATP-grasp"/>
</dbReference>
<evidence type="ECO:0000256" key="3">
    <source>
        <dbReference type="ARBA" id="ARBA00022571"/>
    </source>
</evidence>
<dbReference type="InterPro" id="IPR022761">
    <property type="entry name" value="Fumarate_lyase_N"/>
</dbReference>
<comment type="pathway">
    <text evidence="1">Amino-acid biosynthesis; L-arginine biosynthesis; L-arginine from L-ornithine and carbamoyl phosphate: step 3/3.</text>
</comment>
<dbReference type="PROSITE" id="PS00163">
    <property type="entry name" value="FUMARATE_LYASES"/>
    <property type="match status" value="1"/>
</dbReference>
<dbReference type="Gene3D" id="1.10.40.30">
    <property type="entry name" value="Fumarase/aspartase (C-terminal domain)"/>
    <property type="match status" value="1"/>
</dbReference>
<keyword evidence="4" id="KW-0028">Amino-acid biosynthesis</keyword>
<dbReference type="InterPro" id="IPR005479">
    <property type="entry name" value="CPAse_ATP-bd"/>
</dbReference>
<dbReference type="Pfam" id="PF13535">
    <property type="entry name" value="ATP-grasp_4"/>
    <property type="match status" value="1"/>
</dbReference>
<dbReference type="GO" id="GO:0004056">
    <property type="term" value="F:argininosuccinate lyase activity"/>
    <property type="evidence" value="ECO:0007669"/>
    <property type="project" value="UniProtKB-EC"/>
</dbReference>
<keyword evidence="6" id="KW-0067">ATP-binding</keyword>
<evidence type="ECO:0000256" key="5">
    <source>
        <dbReference type="ARBA" id="ARBA00023239"/>
    </source>
</evidence>
<evidence type="ECO:0000313" key="9">
    <source>
        <dbReference type="Proteomes" id="UP000198935"/>
    </source>
</evidence>
<dbReference type="GO" id="GO:0005524">
    <property type="term" value="F:ATP binding"/>
    <property type="evidence" value="ECO:0007669"/>
    <property type="project" value="UniProtKB-UniRule"/>
</dbReference>
<dbReference type="InterPro" id="IPR009049">
    <property type="entry name" value="Argininosuccinate_lyase"/>
</dbReference>
<evidence type="ECO:0000256" key="2">
    <source>
        <dbReference type="ARBA" id="ARBA00012338"/>
    </source>
</evidence>
<dbReference type="Gene3D" id="1.10.275.10">
    <property type="entry name" value="Fumarase/aspartase (N-terminal domain)"/>
    <property type="match status" value="1"/>
</dbReference>